<evidence type="ECO:0000313" key="8">
    <source>
        <dbReference type="EMBL" id="REH43548.1"/>
    </source>
</evidence>
<comment type="caution">
    <text evidence="8">The sequence shown here is derived from an EMBL/GenBank/DDBJ whole genome shotgun (WGS) entry which is preliminary data.</text>
</comment>
<dbReference type="PANTHER" id="PTHR43124">
    <property type="entry name" value="PURINE EFFLUX PUMP PBUE"/>
    <property type="match status" value="1"/>
</dbReference>
<dbReference type="Proteomes" id="UP000256269">
    <property type="component" value="Unassembled WGS sequence"/>
</dbReference>
<evidence type="ECO:0000256" key="1">
    <source>
        <dbReference type="ARBA" id="ARBA00004651"/>
    </source>
</evidence>
<dbReference type="PANTHER" id="PTHR43124:SF3">
    <property type="entry name" value="CHLORAMPHENICOL EFFLUX PUMP RV0191"/>
    <property type="match status" value="1"/>
</dbReference>
<organism evidence="8 9">
    <name type="scientific">Kutzneria buriramensis</name>
    <dbReference type="NCBI Taxonomy" id="1045776"/>
    <lineage>
        <taxon>Bacteria</taxon>
        <taxon>Bacillati</taxon>
        <taxon>Actinomycetota</taxon>
        <taxon>Actinomycetes</taxon>
        <taxon>Pseudonocardiales</taxon>
        <taxon>Pseudonocardiaceae</taxon>
        <taxon>Kutzneria</taxon>
    </lineage>
</organism>
<dbReference type="Pfam" id="PF07690">
    <property type="entry name" value="MFS_1"/>
    <property type="match status" value="1"/>
</dbReference>
<evidence type="ECO:0000256" key="3">
    <source>
        <dbReference type="ARBA" id="ARBA00022692"/>
    </source>
</evidence>
<feature type="transmembrane region" description="Helical" evidence="6">
    <location>
        <begin position="80"/>
        <end position="99"/>
    </location>
</feature>
<feature type="transmembrane region" description="Helical" evidence="6">
    <location>
        <begin position="166"/>
        <end position="184"/>
    </location>
</feature>
<feature type="transmembrane region" description="Helical" evidence="6">
    <location>
        <begin position="105"/>
        <end position="126"/>
    </location>
</feature>
<protein>
    <submittedName>
        <fullName evidence="8">Putative MFS family arabinose efflux permease</fullName>
    </submittedName>
</protein>
<feature type="domain" description="Major facilitator superfamily (MFS) profile" evidence="7">
    <location>
        <begin position="14"/>
        <end position="386"/>
    </location>
</feature>
<proteinExistence type="predicted"/>
<comment type="subcellular location">
    <subcellularLocation>
        <location evidence="1">Cell membrane</location>
        <topology evidence="1">Multi-pass membrane protein</topology>
    </subcellularLocation>
</comment>
<dbReference type="CDD" id="cd17324">
    <property type="entry name" value="MFS_NepI_like"/>
    <property type="match status" value="1"/>
</dbReference>
<evidence type="ECO:0000313" key="9">
    <source>
        <dbReference type="Proteomes" id="UP000256269"/>
    </source>
</evidence>
<feature type="transmembrane region" description="Helical" evidence="6">
    <location>
        <begin position="245"/>
        <end position="265"/>
    </location>
</feature>
<dbReference type="Gene3D" id="1.20.1250.20">
    <property type="entry name" value="MFS general substrate transporter like domains"/>
    <property type="match status" value="1"/>
</dbReference>
<evidence type="ECO:0000256" key="2">
    <source>
        <dbReference type="ARBA" id="ARBA00022475"/>
    </source>
</evidence>
<feature type="transmembrane region" description="Helical" evidence="6">
    <location>
        <begin position="138"/>
        <end position="160"/>
    </location>
</feature>
<accession>A0A3E0HEB0</accession>
<keyword evidence="5 6" id="KW-0472">Membrane</keyword>
<feature type="transmembrane region" description="Helical" evidence="6">
    <location>
        <begin position="296"/>
        <end position="314"/>
    </location>
</feature>
<evidence type="ECO:0000256" key="4">
    <source>
        <dbReference type="ARBA" id="ARBA00022989"/>
    </source>
</evidence>
<dbReference type="InterPro" id="IPR020846">
    <property type="entry name" value="MFS_dom"/>
</dbReference>
<name>A0A3E0HEB0_9PSEU</name>
<dbReference type="InterPro" id="IPR050189">
    <property type="entry name" value="MFS_Efflux_Transporters"/>
</dbReference>
<dbReference type="SUPFAM" id="SSF103473">
    <property type="entry name" value="MFS general substrate transporter"/>
    <property type="match status" value="1"/>
</dbReference>
<dbReference type="PROSITE" id="PS50850">
    <property type="entry name" value="MFS"/>
    <property type="match status" value="1"/>
</dbReference>
<dbReference type="InterPro" id="IPR011701">
    <property type="entry name" value="MFS"/>
</dbReference>
<feature type="transmembrane region" description="Helical" evidence="6">
    <location>
        <begin position="211"/>
        <end position="233"/>
    </location>
</feature>
<keyword evidence="4 6" id="KW-1133">Transmembrane helix</keyword>
<keyword evidence="2" id="KW-1003">Cell membrane</keyword>
<gene>
    <name evidence="8" type="ORF">BCF44_10991</name>
</gene>
<dbReference type="EMBL" id="QUNO01000009">
    <property type="protein sequence ID" value="REH43548.1"/>
    <property type="molecule type" value="Genomic_DNA"/>
</dbReference>
<evidence type="ECO:0000256" key="6">
    <source>
        <dbReference type="SAM" id="Phobius"/>
    </source>
</evidence>
<evidence type="ECO:0000259" key="7">
    <source>
        <dbReference type="PROSITE" id="PS50850"/>
    </source>
</evidence>
<dbReference type="AlphaFoldDB" id="A0A3E0HEB0"/>
<keyword evidence="3 6" id="KW-0812">Transmembrane</keyword>
<dbReference type="InterPro" id="IPR036259">
    <property type="entry name" value="MFS_trans_sf"/>
</dbReference>
<dbReference type="GO" id="GO:0022857">
    <property type="term" value="F:transmembrane transporter activity"/>
    <property type="evidence" value="ECO:0007669"/>
    <property type="project" value="InterPro"/>
</dbReference>
<reference evidence="8 9" key="1">
    <citation type="submission" date="2018-08" db="EMBL/GenBank/DDBJ databases">
        <title>Genomic Encyclopedia of Archaeal and Bacterial Type Strains, Phase II (KMG-II): from individual species to whole genera.</title>
        <authorList>
            <person name="Goeker M."/>
        </authorList>
    </citation>
    <scope>NUCLEOTIDE SEQUENCE [LARGE SCALE GENOMIC DNA]</scope>
    <source>
        <strain evidence="8 9">DSM 45791</strain>
    </source>
</reference>
<feature type="transmembrane region" description="Helical" evidence="6">
    <location>
        <begin position="272"/>
        <end position="290"/>
    </location>
</feature>
<evidence type="ECO:0000256" key="5">
    <source>
        <dbReference type="ARBA" id="ARBA00023136"/>
    </source>
</evidence>
<dbReference type="GO" id="GO:0005886">
    <property type="term" value="C:plasma membrane"/>
    <property type="evidence" value="ECO:0007669"/>
    <property type="project" value="UniProtKB-SubCell"/>
</dbReference>
<feature type="transmembrane region" description="Helical" evidence="6">
    <location>
        <begin position="361"/>
        <end position="382"/>
    </location>
</feature>
<feature type="transmembrane region" description="Helical" evidence="6">
    <location>
        <begin position="334"/>
        <end position="355"/>
    </location>
</feature>
<feature type="transmembrane region" description="Helical" evidence="6">
    <location>
        <begin position="35"/>
        <end position="59"/>
    </location>
</feature>
<sequence length="391" mass="40383">MVEMAQKEEAAVGVPRAFVLACFLSNFDRFAITPMLLVIAAGLQVPLASVVLTASGYFFAYGLAQPVWGMLSDRYGRMRVIRLTLALTAVCGALSAFAPNVATLVVLRVATGAFFGAIVPTSLTYVGDTVPVQTRQRALSDLQLALAIGTALATVVAGGIAQLISWRVMFALPAVLAAVLVVWLRNMPEPAKAQAARGPAQQLATVFKQRWSWLVMALGLVEGAVLLGCFTFLAPALEHEGLTSIGAGTVTALYGVGTLVFSRVLKRVALRAAWQLLVTGGIMVTVGFAACAISQSVVGIGIAAVLLGGGWAFMHSSLQTWATTLAPAARGTAVSLFVAALFVGSAIGSALGGPLADSGSYGPLFALAALVAVPLTVVGGVARRRYVPPQG</sequence>
<keyword evidence="9" id="KW-1185">Reference proteome</keyword>
<dbReference type="OrthoDB" id="106589at2"/>